<comment type="caution">
    <text evidence="1">The sequence shown here is derived from an EMBL/GenBank/DDBJ whole genome shotgun (WGS) entry which is preliminary data.</text>
</comment>
<accession>A0A5B7GGS4</accession>
<gene>
    <name evidence="1" type="ORF">E2C01_050674</name>
</gene>
<protein>
    <submittedName>
        <fullName evidence="1">Uncharacterized protein</fullName>
    </submittedName>
</protein>
<name>A0A5B7GGS4_PORTR</name>
<organism evidence="1 2">
    <name type="scientific">Portunus trituberculatus</name>
    <name type="common">Swimming crab</name>
    <name type="synonym">Neptunus trituberculatus</name>
    <dbReference type="NCBI Taxonomy" id="210409"/>
    <lineage>
        <taxon>Eukaryota</taxon>
        <taxon>Metazoa</taxon>
        <taxon>Ecdysozoa</taxon>
        <taxon>Arthropoda</taxon>
        <taxon>Crustacea</taxon>
        <taxon>Multicrustacea</taxon>
        <taxon>Malacostraca</taxon>
        <taxon>Eumalacostraca</taxon>
        <taxon>Eucarida</taxon>
        <taxon>Decapoda</taxon>
        <taxon>Pleocyemata</taxon>
        <taxon>Brachyura</taxon>
        <taxon>Eubrachyura</taxon>
        <taxon>Portunoidea</taxon>
        <taxon>Portunidae</taxon>
        <taxon>Portuninae</taxon>
        <taxon>Portunus</taxon>
    </lineage>
</organism>
<reference evidence="1 2" key="1">
    <citation type="submission" date="2019-05" db="EMBL/GenBank/DDBJ databases">
        <title>Another draft genome of Portunus trituberculatus and its Hox gene families provides insights of decapod evolution.</title>
        <authorList>
            <person name="Jeong J.-H."/>
            <person name="Song I."/>
            <person name="Kim S."/>
            <person name="Choi T."/>
            <person name="Kim D."/>
            <person name="Ryu S."/>
            <person name="Kim W."/>
        </authorList>
    </citation>
    <scope>NUCLEOTIDE SEQUENCE [LARGE SCALE GENOMIC DNA]</scope>
    <source>
        <tissue evidence="1">Muscle</tissue>
    </source>
</reference>
<proteinExistence type="predicted"/>
<keyword evidence="2" id="KW-1185">Reference proteome</keyword>
<evidence type="ECO:0000313" key="1">
    <source>
        <dbReference type="EMBL" id="MPC56709.1"/>
    </source>
</evidence>
<evidence type="ECO:0000313" key="2">
    <source>
        <dbReference type="Proteomes" id="UP000324222"/>
    </source>
</evidence>
<sequence>MRGDEKRRQLEPYVHRPPTHAQMSKTLPGPFLLRHRSSTRRHSVCHTAPMPGNQTPIQDIDGGVCYTAPMPGGQPLITSHGFIHGSGIGVCPSAPMPGGHPLPRCGFSHVDPGESVPCSLLLFQEASVEAGRPAPVPGGSGEGQDLLASMPVGHPLSTVGSYPKSLSYAEELDHHVTLDLVVQDMLAKEAIELVVGKLEGFYARLLLVPKVMNLNPSSPFLLLRSMLATRKGTGFYAEPESSGSTFIGPDIVVIDALAFL</sequence>
<dbReference type="AlphaFoldDB" id="A0A5B7GGS4"/>
<dbReference type="EMBL" id="VSRR010014185">
    <property type="protein sequence ID" value="MPC56709.1"/>
    <property type="molecule type" value="Genomic_DNA"/>
</dbReference>
<dbReference type="Proteomes" id="UP000324222">
    <property type="component" value="Unassembled WGS sequence"/>
</dbReference>